<feature type="domain" description="Carrier" evidence="4">
    <location>
        <begin position="456"/>
        <end position="532"/>
    </location>
</feature>
<dbReference type="Pfam" id="PF08659">
    <property type="entry name" value="KR"/>
    <property type="match status" value="1"/>
</dbReference>
<keyword evidence="1" id="KW-0596">Phosphopantetheine</keyword>
<dbReference type="Gene3D" id="3.90.180.10">
    <property type="entry name" value="Medium-chain alcohol dehydrogenases, catalytic domain"/>
    <property type="match status" value="1"/>
</dbReference>
<organism evidence="5 6">
    <name type="scientific">Polysphondylium violaceum</name>
    <dbReference type="NCBI Taxonomy" id="133409"/>
    <lineage>
        <taxon>Eukaryota</taxon>
        <taxon>Amoebozoa</taxon>
        <taxon>Evosea</taxon>
        <taxon>Eumycetozoa</taxon>
        <taxon>Dictyostelia</taxon>
        <taxon>Dictyosteliales</taxon>
        <taxon>Dictyosteliaceae</taxon>
        <taxon>Polysphondylium</taxon>
    </lineage>
</organism>
<dbReference type="Pfam" id="PF23297">
    <property type="entry name" value="ACP_SdgA_C"/>
    <property type="match status" value="1"/>
</dbReference>
<dbReference type="InterPro" id="IPR036736">
    <property type="entry name" value="ACP-like_sf"/>
</dbReference>
<dbReference type="Gene3D" id="1.10.1200.10">
    <property type="entry name" value="ACP-like"/>
    <property type="match status" value="1"/>
</dbReference>
<evidence type="ECO:0000313" key="5">
    <source>
        <dbReference type="EMBL" id="KAF2068524.1"/>
    </source>
</evidence>
<dbReference type="Pfam" id="PF07993">
    <property type="entry name" value="NAD_binding_4"/>
    <property type="match status" value="1"/>
</dbReference>
<evidence type="ECO:0000256" key="3">
    <source>
        <dbReference type="ARBA" id="ARBA00022679"/>
    </source>
</evidence>
<evidence type="ECO:0000313" key="6">
    <source>
        <dbReference type="Proteomes" id="UP000695562"/>
    </source>
</evidence>
<dbReference type="InterPro" id="IPR036291">
    <property type="entry name" value="NAD(P)-bd_dom_sf"/>
</dbReference>
<dbReference type="GO" id="GO:0016740">
    <property type="term" value="F:transferase activity"/>
    <property type="evidence" value="ECO:0007669"/>
    <property type="project" value="UniProtKB-KW"/>
</dbReference>
<dbReference type="SMART" id="SM00822">
    <property type="entry name" value="PKS_KR"/>
    <property type="match status" value="1"/>
</dbReference>
<proteinExistence type="predicted"/>
<dbReference type="InterPro" id="IPR009081">
    <property type="entry name" value="PP-bd_ACP"/>
</dbReference>
<evidence type="ECO:0000259" key="4">
    <source>
        <dbReference type="PROSITE" id="PS50075"/>
    </source>
</evidence>
<accession>A0A8J4PL26</accession>
<dbReference type="Pfam" id="PF13602">
    <property type="entry name" value="ADH_zinc_N_2"/>
    <property type="match status" value="1"/>
</dbReference>
<evidence type="ECO:0000256" key="1">
    <source>
        <dbReference type="ARBA" id="ARBA00022450"/>
    </source>
</evidence>
<dbReference type="InterPro" id="IPR050444">
    <property type="entry name" value="Polyketide_Synthase"/>
</dbReference>
<dbReference type="InterPro" id="IPR013968">
    <property type="entry name" value="PKS_KR"/>
</dbReference>
<sequence length="964" mass="109211">TVSTKEKENYLKQNYGSMITGIFSSLSTEYVDGIKSKLIELGSTRGGVDAILNTFASDFIHANFSTLAQDGTIVDLSVTHLYNHEFLDFKKFRHNIGYITTDVSQYPPIYQTTALSIMIEAIANKELDLPPIKVYPVGQLNDALAFIGERKHIGKLIIDYDQDIVTPQLIKQNQYKIIKENNDINSDIKCLLITGQQGMVLETLKWILENSNTITDVIILTKSSMKWDIQRTINQHKSKVNFYFKSVDIGNSSDMHQTINQLYNENTKLPPVDSILHFAYLHTESEPLEITYDEISSVHDSKTMGLINLHEISLLCQWNIKHFIISSSALVFSPTFNQCAYISANMVYDSFSKYRRSLGLECTNLIFGALQGAGYVSRKKSVQSSLSHMGMLPTNISKILGTIDLIVSNNNKDIGTNLIISKYNFEALKRIGEKLIQLDYYMNQFESNNNTIKSQDSIRDKTIATISDLLSISASKLNYSSMKLKDYGVDSLFMVQFKNWIEKEFQKPNIISISQLQNSTIDTIIQIVQKSLKNNDTDSKKNNNNNNIKDQQEIEKVQVNNNVEKMKDLFIEIHDNEFWKNEIKLDNTIKPTESCILKKNSGRVLLTGATGYLGSQILVDLLKQPTCKYVYCLVRSKSREHALSRIIQTLSKYQLIGQIIQNDIENRIIPIVSDLDQPLLGLSHGEFISVSQSIDVIIHSAATVRFNVLYSHTHDVGNLKELLKLVSNNKERLTRFLFVSSISVLFSGIIENQFHGLDGNNIDKIPFLESINSHIGYGQSKIIQENIMVEAHKRGIPSVIVRPSFIFANPMTMIPNQNDTLQIFFNSCKSLKKCPQFEESDFISTISISTLSKSIIRMALLGDTYWINQSNTTLPLINLFGEPIMSKDLFESVSTHTSFPLIDFKEWVNHCLESTDPACQRLAPLIPAVNPLLFKQLLNGVRSGDKDNRQTVTTDMILKLFPHK</sequence>
<dbReference type="SUPFAM" id="SSF47336">
    <property type="entry name" value="ACP-like"/>
    <property type="match status" value="1"/>
</dbReference>
<dbReference type="InterPro" id="IPR013120">
    <property type="entry name" value="FAR_NAD-bd"/>
</dbReference>
<dbReference type="PANTHER" id="PTHR45681">
    <property type="entry name" value="POLYKETIDE SYNTHASE 44-RELATED"/>
    <property type="match status" value="1"/>
</dbReference>
<keyword evidence="2" id="KW-0597">Phosphoprotein</keyword>
<dbReference type="PANTHER" id="PTHR45681:SF6">
    <property type="entry name" value="POLYKETIDE SYNTHASE 37"/>
    <property type="match status" value="1"/>
</dbReference>
<name>A0A8J4PL26_9MYCE</name>
<dbReference type="SUPFAM" id="SSF51735">
    <property type="entry name" value="NAD(P)-binding Rossmann-fold domains"/>
    <property type="match status" value="2"/>
</dbReference>
<dbReference type="GO" id="GO:0016491">
    <property type="term" value="F:oxidoreductase activity"/>
    <property type="evidence" value="ECO:0007669"/>
    <property type="project" value="InterPro"/>
</dbReference>
<protein>
    <recommendedName>
        <fullName evidence="4">Carrier domain-containing protein</fullName>
    </recommendedName>
</protein>
<dbReference type="Gene3D" id="3.40.50.720">
    <property type="entry name" value="NAD(P)-binding Rossmann-like Domain"/>
    <property type="match status" value="2"/>
</dbReference>
<dbReference type="OrthoDB" id="329835at2759"/>
<dbReference type="PROSITE" id="PS50075">
    <property type="entry name" value="CARRIER"/>
    <property type="match status" value="1"/>
</dbReference>
<dbReference type="InterPro" id="IPR020843">
    <property type="entry name" value="ER"/>
</dbReference>
<gene>
    <name evidence="5" type="ORF">CYY_010151</name>
</gene>
<dbReference type="EMBL" id="AJWJ01000947">
    <property type="protein sequence ID" value="KAF2068524.1"/>
    <property type="molecule type" value="Genomic_DNA"/>
</dbReference>
<feature type="non-terminal residue" evidence="5">
    <location>
        <position position="964"/>
    </location>
</feature>
<keyword evidence="3" id="KW-0808">Transferase</keyword>
<reference evidence="5" key="1">
    <citation type="submission" date="2020-01" db="EMBL/GenBank/DDBJ databases">
        <title>Development of genomics and gene disruption for Polysphondylium violaceum indicates a role for the polyketide synthase stlB in stalk morphogenesis.</title>
        <authorList>
            <person name="Narita B."/>
            <person name="Kawabe Y."/>
            <person name="Kin K."/>
            <person name="Saito T."/>
            <person name="Gibbs R."/>
            <person name="Kuspa A."/>
            <person name="Muzny D."/>
            <person name="Queller D."/>
            <person name="Richards S."/>
            <person name="Strassman J."/>
            <person name="Sucgang R."/>
            <person name="Worley K."/>
            <person name="Schaap P."/>
        </authorList>
    </citation>
    <scope>NUCLEOTIDE SEQUENCE</scope>
    <source>
        <strain evidence="5">QSvi11</strain>
    </source>
</reference>
<dbReference type="SMART" id="SM00829">
    <property type="entry name" value="PKS_ER"/>
    <property type="match status" value="1"/>
</dbReference>
<dbReference type="Proteomes" id="UP000695562">
    <property type="component" value="Unassembled WGS sequence"/>
</dbReference>
<dbReference type="AlphaFoldDB" id="A0A8J4PL26"/>
<comment type="caution">
    <text evidence="5">The sequence shown here is derived from an EMBL/GenBank/DDBJ whole genome shotgun (WGS) entry which is preliminary data.</text>
</comment>
<dbReference type="InterPro" id="IPR057326">
    <property type="entry name" value="KR_dom"/>
</dbReference>
<keyword evidence="6" id="KW-1185">Reference proteome</keyword>
<evidence type="ECO:0000256" key="2">
    <source>
        <dbReference type="ARBA" id="ARBA00022553"/>
    </source>
</evidence>